<organism evidence="1 2">
    <name type="scientific">Nezara viridula</name>
    <name type="common">Southern green stink bug</name>
    <name type="synonym">Cimex viridulus</name>
    <dbReference type="NCBI Taxonomy" id="85310"/>
    <lineage>
        <taxon>Eukaryota</taxon>
        <taxon>Metazoa</taxon>
        <taxon>Ecdysozoa</taxon>
        <taxon>Arthropoda</taxon>
        <taxon>Hexapoda</taxon>
        <taxon>Insecta</taxon>
        <taxon>Pterygota</taxon>
        <taxon>Neoptera</taxon>
        <taxon>Paraneoptera</taxon>
        <taxon>Hemiptera</taxon>
        <taxon>Heteroptera</taxon>
        <taxon>Panheteroptera</taxon>
        <taxon>Pentatomomorpha</taxon>
        <taxon>Pentatomoidea</taxon>
        <taxon>Pentatomidae</taxon>
        <taxon>Pentatominae</taxon>
        <taxon>Nezara</taxon>
    </lineage>
</organism>
<sequence length="19" mass="1949">MIGGQPLHIQGSATEEAIP</sequence>
<name>A0A9P0H0L4_NEZVI</name>
<evidence type="ECO:0000313" key="1">
    <source>
        <dbReference type="EMBL" id="CAH1388725.1"/>
    </source>
</evidence>
<accession>A0A9P0H0L4</accession>
<gene>
    <name evidence="1" type="ORF">NEZAVI_LOCUS286</name>
</gene>
<dbReference type="Proteomes" id="UP001152798">
    <property type="component" value="Chromosome 1"/>
</dbReference>
<evidence type="ECO:0000313" key="2">
    <source>
        <dbReference type="Proteomes" id="UP001152798"/>
    </source>
</evidence>
<dbReference type="AlphaFoldDB" id="A0A9P0H0L4"/>
<proteinExistence type="predicted"/>
<reference evidence="1" key="1">
    <citation type="submission" date="2022-01" db="EMBL/GenBank/DDBJ databases">
        <authorList>
            <person name="King R."/>
        </authorList>
    </citation>
    <scope>NUCLEOTIDE SEQUENCE</scope>
</reference>
<protein>
    <submittedName>
        <fullName evidence="1">Uncharacterized protein</fullName>
    </submittedName>
</protein>
<keyword evidence="2" id="KW-1185">Reference proteome</keyword>
<dbReference type="EMBL" id="OV725077">
    <property type="protein sequence ID" value="CAH1388725.1"/>
    <property type="molecule type" value="Genomic_DNA"/>
</dbReference>